<dbReference type="OrthoDB" id="2222217at2"/>
<evidence type="ECO:0000313" key="2">
    <source>
        <dbReference type="Proteomes" id="UP000249005"/>
    </source>
</evidence>
<sequence>MECFEEGKVSVWYGVFCSDEELSAYLSIDYSDVSENSWQSGFLTDFTISSFDEDFSERVFWESEAERNDVEGVSYVESFMTPLLEDLRHIDGVINSLFFVYDCNAANVTASSDARMRLLSVYHYKKRYGLLS</sequence>
<protein>
    <recommendedName>
        <fullName evidence="3">Immunity protein 22</fullName>
    </recommendedName>
</protein>
<dbReference type="Pfam" id="PF14112">
    <property type="entry name" value="DUF4284"/>
    <property type="match status" value="1"/>
</dbReference>
<evidence type="ECO:0008006" key="3">
    <source>
        <dbReference type="Google" id="ProtNLM"/>
    </source>
</evidence>
<evidence type="ECO:0000313" key="1">
    <source>
        <dbReference type="EMBL" id="SQI44160.1"/>
    </source>
</evidence>
<organism evidence="1 2">
    <name type="scientific">Leminorella richardii</name>
    <dbReference type="NCBI Taxonomy" id="158841"/>
    <lineage>
        <taxon>Bacteria</taxon>
        <taxon>Pseudomonadati</taxon>
        <taxon>Pseudomonadota</taxon>
        <taxon>Gammaproteobacteria</taxon>
        <taxon>Enterobacterales</taxon>
        <taxon>Budviciaceae</taxon>
        <taxon>Leminorella</taxon>
    </lineage>
</organism>
<accession>A0A2X4VFS3</accession>
<dbReference type="AlphaFoldDB" id="A0A2X4VFS3"/>
<name>A0A2X4VFS3_9GAMM</name>
<gene>
    <name evidence="1" type="ORF">NCTC12151_03494</name>
</gene>
<dbReference type="RefSeq" id="WP_111741754.1">
    <property type="nucleotide sequence ID" value="NZ_LR698987.1"/>
</dbReference>
<dbReference type="Proteomes" id="UP000249005">
    <property type="component" value="Chromosome 1"/>
</dbReference>
<dbReference type="EMBL" id="LS483470">
    <property type="protein sequence ID" value="SQI44160.1"/>
    <property type="molecule type" value="Genomic_DNA"/>
</dbReference>
<reference evidence="1 2" key="1">
    <citation type="submission" date="2018-06" db="EMBL/GenBank/DDBJ databases">
        <authorList>
            <consortium name="Pathogen Informatics"/>
            <person name="Doyle S."/>
        </authorList>
    </citation>
    <scope>NUCLEOTIDE SEQUENCE [LARGE SCALE GENOMIC DNA]</scope>
    <source>
        <strain evidence="1 2">NCTC12151</strain>
    </source>
</reference>
<keyword evidence="2" id="KW-1185">Reference proteome</keyword>
<dbReference type="InterPro" id="IPR025560">
    <property type="entry name" value="Imm22"/>
</dbReference>
<dbReference type="KEGG" id="lri:NCTC12151_03494"/>
<proteinExistence type="predicted"/>